<keyword evidence="1" id="KW-1133">Transmembrane helix</keyword>
<proteinExistence type="predicted"/>
<reference evidence="2" key="1">
    <citation type="journal article" date="2020" name="Stud. Mycol.">
        <title>101 Dothideomycetes genomes: a test case for predicting lifestyles and emergence of pathogens.</title>
        <authorList>
            <person name="Haridas S."/>
            <person name="Albert R."/>
            <person name="Binder M."/>
            <person name="Bloem J."/>
            <person name="Labutti K."/>
            <person name="Salamov A."/>
            <person name="Andreopoulos B."/>
            <person name="Baker S."/>
            <person name="Barry K."/>
            <person name="Bills G."/>
            <person name="Bluhm B."/>
            <person name="Cannon C."/>
            <person name="Castanera R."/>
            <person name="Culley D."/>
            <person name="Daum C."/>
            <person name="Ezra D."/>
            <person name="Gonzalez J."/>
            <person name="Henrissat B."/>
            <person name="Kuo A."/>
            <person name="Liang C."/>
            <person name="Lipzen A."/>
            <person name="Lutzoni F."/>
            <person name="Magnuson J."/>
            <person name="Mondo S."/>
            <person name="Nolan M."/>
            <person name="Ohm R."/>
            <person name="Pangilinan J."/>
            <person name="Park H.-J."/>
            <person name="Ramirez L."/>
            <person name="Alfaro M."/>
            <person name="Sun H."/>
            <person name="Tritt A."/>
            <person name="Yoshinaga Y."/>
            <person name="Zwiers L.-H."/>
            <person name="Turgeon B."/>
            <person name="Goodwin S."/>
            <person name="Spatafora J."/>
            <person name="Crous P."/>
            <person name="Grigoriev I."/>
        </authorList>
    </citation>
    <scope>NUCLEOTIDE SEQUENCE</scope>
    <source>
        <strain evidence="2">CBS 123094</strain>
    </source>
</reference>
<dbReference type="EMBL" id="ML977594">
    <property type="protein sequence ID" value="KAF1999623.1"/>
    <property type="molecule type" value="Genomic_DNA"/>
</dbReference>
<feature type="transmembrane region" description="Helical" evidence="1">
    <location>
        <begin position="65"/>
        <end position="88"/>
    </location>
</feature>
<feature type="transmembrane region" description="Helical" evidence="1">
    <location>
        <begin position="100"/>
        <end position="118"/>
    </location>
</feature>
<keyword evidence="1" id="KW-0472">Membrane</keyword>
<sequence length="177" mass="19965">MKITRLAIILHDRFPCSHIATLAVFLQLLVCFSRHGVHGLLSVALPAKLRVKAFIACWLLYHSDPPVFCFVSVFIIAPCFGLLSLLLYEGVSFTTNRQRMVSGYTALHWLMVFLYFGWKVGVVFSIRRPGPPFPRSRFFPIALKELGLGIYGPILRFSLMTKLFACGRLLPYTVAGL</sequence>
<evidence type="ECO:0000313" key="2">
    <source>
        <dbReference type="EMBL" id="KAF1999623.1"/>
    </source>
</evidence>
<dbReference type="Proteomes" id="UP000799779">
    <property type="component" value="Unassembled WGS sequence"/>
</dbReference>
<protein>
    <submittedName>
        <fullName evidence="2">Uncharacterized protein</fullName>
    </submittedName>
</protein>
<name>A0A6A5WCM3_9PLEO</name>
<keyword evidence="3" id="KW-1185">Reference proteome</keyword>
<evidence type="ECO:0000256" key="1">
    <source>
        <dbReference type="SAM" id="Phobius"/>
    </source>
</evidence>
<dbReference type="AlphaFoldDB" id="A0A6A5WCM3"/>
<gene>
    <name evidence="2" type="ORF">P154DRAFT_216167</name>
</gene>
<feature type="transmembrane region" description="Helical" evidence="1">
    <location>
        <begin position="138"/>
        <end position="159"/>
    </location>
</feature>
<keyword evidence="1" id="KW-0812">Transmembrane</keyword>
<evidence type="ECO:0000313" key="3">
    <source>
        <dbReference type="Proteomes" id="UP000799779"/>
    </source>
</evidence>
<organism evidence="2 3">
    <name type="scientific">Amniculicola lignicola CBS 123094</name>
    <dbReference type="NCBI Taxonomy" id="1392246"/>
    <lineage>
        <taxon>Eukaryota</taxon>
        <taxon>Fungi</taxon>
        <taxon>Dikarya</taxon>
        <taxon>Ascomycota</taxon>
        <taxon>Pezizomycotina</taxon>
        <taxon>Dothideomycetes</taxon>
        <taxon>Pleosporomycetidae</taxon>
        <taxon>Pleosporales</taxon>
        <taxon>Amniculicolaceae</taxon>
        <taxon>Amniculicola</taxon>
    </lineage>
</organism>
<accession>A0A6A5WCM3</accession>